<evidence type="ECO:0000256" key="1">
    <source>
        <dbReference type="SAM" id="Coils"/>
    </source>
</evidence>
<reference evidence="2" key="1">
    <citation type="journal article" date="2015" name="Nature">
        <title>Complex archaea that bridge the gap between prokaryotes and eukaryotes.</title>
        <authorList>
            <person name="Spang A."/>
            <person name="Saw J.H."/>
            <person name="Jorgensen S.L."/>
            <person name="Zaremba-Niedzwiedzka K."/>
            <person name="Martijn J."/>
            <person name="Lind A.E."/>
            <person name="van Eijk R."/>
            <person name="Schleper C."/>
            <person name="Guy L."/>
            <person name="Ettema T.J."/>
        </authorList>
    </citation>
    <scope>NUCLEOTIDE SEQUENCE</scope>
</reference>
<evidence type="ECO:0000313" key="2">
    <source>
        <dbReference type="EMBL" id="KKN20303.1"/>
    </source>
</evidence>
<dbReference type="AlphaFoldDB" id="A0A0F9RSN1"/>
<keyword evidence="1" id="KW-0175">Coiled coil</keyword>
<feature type="non-terminal residue" evidence="2">
    <location>
        <position position="235"/>
    </location>
</feature>
<protein>
    <submittedName>
        <fullName evidence="2">Uncharacterized protein</fullName>
    </submittedName>
</protein>
<sequence length="235" mass="26888">MVEVVTSAIRSQAQQAQQQVSQQQKQLDKQQQDLARQRGRLTSAQSVRTLSREQRQLQTRQLSSVQQRLQQQTTQLQRASRELQRIRQLPTQQELLFQSRSQLKADLKVARRAVRDKSIAVSSLPKRIRDAVQKIREGQSDSSIIKRAEESLGQSLSAVDRQAVLDLSKGITLKDIKVQQLQSFPRGQLPTITKAPILKGVDLQISNVEKQLFRLEQKPITQRSFSEKKKITVLH</sequence>
<feature type="coiled-coil region" evidence="1">
    <location>
        <begin position="6"/>
        <end position="89"/>
    </location>
</feature>
<accession>A0A0F9RSN1</accession>
<comment type="caution">
    <text evidence="2">The sequence shown here is derived from an EMBL/GenBank/DDBJ whole genome shotgun (WGS) entry which is preliminary data.</text>
</comment>
<dbReference type="EMBL" id="LAZR01003256">
    <property type="protein sequence ID" value="KKN20303.1"/>
    <property type="molecule type" value="Genomic_DNA"/>
</dbReference>
<gene>
    <name evidence="2" type="ORF">LCGC14_0937150</name>
</gene>
<proteinExistence type="predicted"/>
<organism evidence="2">
    <name type="scientific">marine sediment metagenome</name>
    <dbReference type="NCBI Taxonomy" id="412755"/>
    <lineage>
        <taxon>unclassified sequences</taxon>
        <taxon>metagenomes</taxon>
        <taxon>ecological metagenomes</taxon>
    </lineage>
</organism>
<name>A0A0F9RSN1_9ZZZZ</name>